<dbReference type="Pfam" id="PF03190">
    <property type="entry name" value="Thioredox_DsbH"/>
    <property type="match status" value="1"/>
</dbReference>
<evidence type="ECO:0000259" key="2">
    <source>
        <dbReference type="Pfam" id="PF11412"/>
    </source>
</evidence>
<organism evidence="3 4">
    <name type="scientific">Shewanella ulleungensis</name>
    <dbReference type="NCBI Taxonomy" id="2282699"/>
    <lineage>
        <taxon>Bacteria</taxon>
        <taxon>Pseudomonadati</taxon>
        <taxon>Pseudomonadota</taxon>
        <taxon>Gammaproteobacteria</taxon>
        <taxon>Alteromonadales</taxon>
        <taxon>Shewanellaceae</taxon>
        <taxon>Shewanella</taxon>
    </lineage>
</organism>
<dbReference type="Pfam" id="PF11412">
    <property type="entry name" value="DsbD_N"/>
    <property type="match status" value="1"/>
</dbReference>
<dbReference type="InterPro" id="IPR008928">
    <property type="entry name" value="6-hairpin_glycosidase_sf"/>
</dbReference>
<dbReference type="Gene3D" id="3.40.30.10">
    <property type="entry name" value="Glutaredoxin"/>
    <property type="match status" value="1"/>
</dbReference>
<proteinExistence type="predicted"/>
<name>A0ABQ2QZB2_9GAMM</name>
<accession>A0ABQ2QZB2</accession>
<comment type="caution">
    <text evidence="3">The sequence shown here is derived from an EMBL/GenBank/DDBJ whole genome shotgun (WGS) entry which is preliminary data.</text>
</comment>
<dbReference type="Gene3D" id="1.50.10.20">
    <property type="match status" value="1"/>
</dbReference>
<keyword evidence="4" id="KW-1185">Reference proteome</keyword>
<evidence type="ECO:0000259" key="1">
    <source>
        <dbReference type="Pfam" id="PF03190"/>
    </source>
</evidence>
<evidence type="ECO:0008006" key="5">
    <source>
        <dbReference type="Google" id="ProtNLM"/>
    </source>
</evidence>
<dbReference type="EMBL" id="BMQW01000021">
    <property type="protein sequence ID" value="GGQ02053.1"/>
    <property type="molecule type" value="Genomic_DNA"/>
</dbReference>
<dbReference type="SUPFAM" id="SSF52833">
    <property type="entry name" value="Thioredoxin-like"/>
    <property type="match status" value="1"/>
</dbReference>
<sequence length="726" mass="83163">MFKPIVHVLLCLCVIYGNDCIGSEETDKQGLFAQFESRKQWFIEEGILHRGEAPNNINRLIQEDSPYLLRHALQPIDWLPWTDDILALAQKQKKLIYVSIGYDTCHWCHVLANESYINTDIAKVLNHHFINVKIDREILPEVDAKYRLALEKMTGNPGWPIQVILTPDGDILWIDSYLPQSSLLNLLNVISTKWLATPDKLSRKAKSLNDRLLSSQQLSVDMASLFNYHGRLVQDVKAILSQELTHDAPRFLRAEWLLQLLNEFEKTTNPEYVDIVKSQVDRFLMSATYDFIDGGMHRYSETGDWQTPHFEKMLYDQAQLIRVLVKLYSITGIKQYIDFAAQTVSFVDSKMSHDRYYVSSLSALSNDIEGGYYKIAITDVLPLSTEQQMLIHYLPDNQLFYLRSIDLPSPQLIDVLSQLRQKRFDFPMADKKGILSWNALYAVALAEMYSATLDKQIEQKWYQHIDQISELFYRNEQLYRIVYNGRTSVKAKLDDYALLIQALLLKYGVSGNTDDLTFAIKLSHQMNQELKHADLLALAMDDQLPSMVAMVINAYRQLYLATGDSAMAERMSQLTSKTVLSPVTVSQLSILSSIDKTGRSDQSPYFFGRGKGVVNFVLVDNKLILKINLIDGWHINSNKPLDKKLIPTRLRTIDGELVNADFPSAKMVSLSFSKEMLGVYDSDIRIAIDIRQLDDSNLPLKLTMQMCSDTLCLLPETLLLRLPRVF</sequence>
<feature type="domain" description="Thiol:disulfide interchange protein DsbD N-terminal" evidence="2">
    <location>
        <begin position="620"/>
        <end position="719"/>
    </location>
</feature>
<dbReference type="PANTHER" id="PTHR42899">
    <property type="entry name" value="SPERMATOGENESIS-ASSOCIATED PROTEIN 20"/>
    <property type="match status" value="1"/>
</dbReference>
<dbReference type="InterPro" id="IPR004879">
    <property type="entry name" value="Ssp411-like_TRX"/>
</dbReference>
<protein>
    <recommendedName>
        <fullName evidence="5">DUF255 domain-containing protein</fullName>
    </recommendedName>
</protein>
<dbReference type="PANTHER" id="PTHR42899:SF1">
    <property type="entry name" value="SPERMATOGENESIS-ASSOCIATED PROTEIN 20"/>
    <property type="match status" value="1"/>
</dbReference>
<dbReference type="SUPFAM" id="SSF48208">
    <property type="entry name" value="Six-hairpin glycosidases"/>
    <property type="match status" value="1"/>
</dbReference>
<gene>
    <name evidence="3" type="ORF">GCM10009410_39340</name>
</gene>
<dbReference type="RefSeq" id="WP_188959308.1">
    <property type="nucleotide sequence ID" value="NZ_BMQW01000021.1"/>
</dbReference>
<reference evidence="4" key="1">
    <citation type="journal article" date="2019" name="Int. J. Syst. Evol. Microbiol.">
        <title>The Global Catalogue of Microorganisms (GCM) 10K type strain sequencing project: providing services to taxonomists for standard genome sequencing and annotation.</title>
        <authorList>
            <consortium name="The Broad Institute Genomics Platform"/>
            <consortium name="The Broad Institute Genome Sequencing Center for Infectious Disease"/>
            <person name="Wu L."/>
            <person name="Ma J."/>
        </authorList>
    </citation>
    <scope>NUCLEOTIDE SEQUENCE [LARGE SCALE GENOMIC DNA]</scope>
    <source>
        <strain evidence="4">JCM 32305</strain>
    </source>
</reference>
<dbReference type="InterPro" id="IPR028250">
    <property type="entry name" value="DsbDN"/>
</dbReference>
<evidence type="ECO:0000313" key="4">
    <source>
        <dbReference type="Proteomes" id="UP000654004"/>
    </source>
</evidence>
<evidence type="ECO:0000313" key="3">
    <source>
        <dbReference type="EMBL" id="GGQ02053.1"/>
    </source>
</evidence>
<dbReference type="InterPro" id="IPR036249">
    <property type="entry name" value="Thioredoxin-like_sf"/>
</dbReference>
<dbReference type="Proteomes" id="UP000654004">
    <property type="component" value="Unassembled WGS sequence"/>
</dbReference>
<feature type="domain" description="Spermatogenesis-associated protein 20-like TRX" evidence="1">
    <location>
        <begin position="58"/>
        <end position="212"/>
    </location>
</feature>
<dbReference type="InterPro" id="IPR024705">
    <property type="entry name" value="Ssp411"/>
</dbReference>